<name>A0A7S0CNW8_9STRA</name>
<proteinExistence type="predicted"/>
<evidence type="ECO:0000313" key="1">
    <source>
        <dbReference type="EMBL" id="CAD8427491.1"/>
    </source>
</evidence>
<dbReference type="AlphaFoldDB" id="A0A7S0CNW8"/>
<dbReference type="EMBL" id="HBEL01051707">
    <property type="protein sequence ID" value="CAD8427491.1"/>
    <property type="molecule type" value="Transcribed_RNA"/>
</dbReference>
<dbReference type="Gene3D" id="1.20.58.670">
    <property type="entry name" value="Dsl1p vesicle tethering complex, Tip20p subunit, domain D"/>
    <property type="match status" value="1"/>
</dbReference>
<accession>A0A7S0CNW8</accession>
<reference evidence="1" key="1">
    <citation type="submission" date="2021-01" db="EMBL/GenBank/DDBJ databases">
        <authorList>
            <person name="Corre E."/>
            <person name="Pelletier E."/>
            <person name="Niang G."/>
            <person name="Scheremetjew M."/>
            <person name="Finn R."/>
            <person name="Kale V."/>
            <person name="Holt S."/>
            <person name="Cochrane G."/>
            <person name="Meng A."/>
            <person name="Brown T."/>
            <person name="Cohen L."/>
        </authorList>
    </citation>
    <scope>NUCLEOTIDE SEQUENCE</scope>
    <source>
        <strain evidence="1">CCAP1064/1</strain>
    </source>
</reference>
<sequence length="105" mass="12140">MRGVCHIGIVRKEISTDTFTYADKTHSGADKSYDTEVGSTLSLVYKMFRNKLDVLINFLLEKFQWVAKSSHDIPNTYAKILIEYMSSTFEYFAHMDKGSRARLLF</sequence>
<dbReference type="InterPro" id="IPR042044">
    <property type="entry name" value="EXOC6PINT-1/Sec15/Tip20_C_dom2"/>
</dbReference>
<organism evidence="1">
    <name type="scientific">Proboscia inermis</name>
    <dbReference type="NCBI Taxonomy" id="420281"/>
    <lineage>
        <taxon>Eukaryota</taxon>
        <taxon>Sar</taxon>
        <taxon>Stramenopiles</taxon>
        <taxon>Ochrophyta</taxon>
        <taxon>Bacillariophyta</taxon>
        <taxon>Coscinodiscophyceae</taxon>
        <taxon>Rhizosoleniophycidae</taxon>
        <taxon>Rhizosoleniales</taxon>
        <taxon>Rhizosoleniaceae</taxon>
        <taxon>Proboscia</taxon>
    </lineage>
</organism>
<gene>
    <name evidence="1" type="ORF">PINE0816_LOCUS23656</name>
</gene>
<protein>
    <submittedName>
        <fullName evidence="1">Uncharacterized protein</fullName>
    </submittedName>
</protein>